<sequence>MELIDLSFPIKDHWRWGYKQTLKNTLENGDDFRSSVMTLPAHAFTHVDTLLHCKPGGAPALDELPVDTYSGSASIIDLSFVDAGHKITATDLEEHAKDIKAGDIILLKTCWDKKRDVQSKEYWSDAPFVSEEAANWLLAKSPKAVGFDFPQDEILRQAATYKGCLPMSASTTHYALLLKGVFLIEYLAGLDQIKQDRITFMALPLKLVGVEGCPVRAVAIKSI</sequence>
<keyword evidence="2" id="KW-1185">Reference proteome</keyword>
<dbReference type="Proteomes" id="UP000606870">
    <property type="component" value="Unassembled WGS sequence"/>
</dbReference>
<accession>A0ABR6VI31</accession>
<gene>
    <name evidence="1" type="ORF">H8J70_06325</name>
</gene>
<proteinExistence type="predicted"/>
<dbReference type="SUPFAM" id="SSF102198">
    <property type="entry name" value="Putative cyclase"/>
    <property type="match status" value="1"/>
</dbReference>
<dbReference type="InterPro" id="IPR037175">
    <property type="entry name" value="KFase_sf"/>
</dbReference>
<dbReference type="RefSeq" id="WP_186503016.1">
    <property type="nucleotide sequence ID" value="NZ_JACOGK010000015.1"/>
</dbReference>
<dbReference type="PANTHER" id="PTHR31118">
    <property type="entry name" value="CYCLASE-LIKE PROTEIN 2"/>
    <property type="match status" value="1"/>
</dbReference>
<reference evidence="1 2" key="1">
    <citation type="submission" date="2020-08" db="EMBL/GenBank/DDBJ databases">
        <authorList>
            <person name="Liu C."/>
            <person name="Sun Q."/>
        </authorList>
    </citation>
    <scope>NUCLEOTIDE SEQUENCE [LARGE SCALE GENOMIC DNA]</scope>
    <source>
        <strain evidence="1 2">NSJ-59</strain>
    </source>
</reference>
<dbReference type="Pfam" id="PF04199">
    <property type="entry name" value="Cyclase"/>
    <property type="match status" value="1"/>
</dbReference>
<organism evidence="1 2">
    <name type="scientific">Megasphaera hominis</name>
    <dbReference type="NCBI Taxonomy" id="159836"/>
    <lineage>
        <taxon>Bacteria</taxon>
        <taxon>Bacillati</taxon>
        <taxon>Bacillota</taxon>
        <taxon>Negativicutes</taxon>
        <taxon>Veillonellales</taxon>
        <taxon>Veillonellaceae</taxon>
        <taxon>Megasphaera</taxon>
    </lineage>
</organism>
<protein>
    <submittedName>
        <fullName evidence="1">Cyclase family protein</fullName>
    </submittedName>
</protein>
<dbReference type="InterPro" id="IPR007325">
    <property type="entry name" value="KFase/CYL"/>
</dbReference>
<evidence type="ECO:0000313" key="1">
    <source>
        <dbReference type="EMBL" id="MBC3536861.1"/>
    </source>
</evidence>
<dbReference type="EMBL" id="JACOGK010000015">
    <property type="protein sequence ID" value="MBC3536861.1"/>
    <property type="molecule type" value="Genomic_DNA"/>
</dbReference>
<comment type="caution">
    <text evidence="1">The sequence shown here is derived from an EMBL/GenBank/DDBJ whole genome shotgun (WGS) entry which is preliminary data.</text>
</comment>
<dbReference type="PANTHER" id="PTHR31118:SF32">
    <property type="entry name" value="KYNURENINE FORMAMIDASE"/>
    <property type="match status" value="1"/>
</dbReference>
<evidence type="ECO:0000313" key="2">
    <source>
        <dbReference type="Proteomes" id="UP000606870"/>
    </source>
</evidence>
<dbReference type="Gene3D" id="3.50.30.50">
    <property type="entry name" value="Putative cyclase"/>
    <property type="match status" value="1"/>
</dbReference>
<name>A0ABR6VI31_9FIRM</name>